<accession>A0A7C4VVI1</accession>
<keyword evidence="6 8" id="KW-1133">Transmembrane helix</keyword>
<feature type="transmembrane region" description="Helical" evidence="8">
    <location>
        <begin position="260"/>
        <end position="279"/>
    </location>
</feature>
<dbReference type="PANTHER" id="PTHR32196">
    <property type="entry name" value="ABC TRANSPORTER PERMEASE PROTEIN YPHD-RELATED-RELATED"/>
    <property type="match status" value="1"/>
</dbReference>
<feature type="transmembrane region" description="Helical" evidence="8">
    <location>
        <begin position="175"/>
        <end position="197"/>
    </location>
</feature>
<dbReference type="AlphaFoldDB" id="A0A7C4VVI1"/>
<evidence type="ECO:0000256" key="1">
    <source>
        <dbReference type="ARBA" id="ARBA00004651"/>
    </source>
</evidence>
<protein>
    <submittedName>
        <fullName evidence="10">ABC transporter permease</fullName>
    </submittedName>
</protein>
<evidence type="ECO:0000256" key="2">
    <source>
        <dbReference type="ARBA" id="ARBA00022448"/>
    </source>
</evidence>
<evidence type="ECO:0000256" key="6">
    <source>
        <dbReference type="ARBA" id="ARBA00022989"/>
    </source>
</evidence>
<dbReference type="GO" id="GO:0005886">
    <property type="term" value="C:plasma membrane"/>
    <property type="evidence" value="ECO:0007669"/>
    <property type="project" value="UniProtKB-SubCell"/>
</dbReference>
<feature type="transmembrane region" description="Helical" evidence="8">
    <location>
        <begin position="6"/>
        <end position="39"/>
    </location>
</feature>
<organism evidence="10">
    <name type="scientific">Fervidobacterium pennivorans</name>
    <dbReference type="NCBI Taxonomy" id="93466"/>
    <lineage>
        <taxon>Bacteria</taxon>
        <taxon>Thermotogati</taxon>
        <taxon>Thermotogota</taxon>
        <taxon>Thermotogae</taxon>
        <taxon>Thermotogales</taxon>
        <taxon>Fervidobacteriaceae</taxon>
        <taxon>Fervidobacterium</taxon>
    </lineage>
</organism>
<keyword evidence="3" id="KW-1003">Cell membrane</keyword>
<feature type="transmembrane region" description="Helical" evidence="8">
    <location>
        <begin position="51"/>
        <end position="75"/>
    </location>
</feature>
<keyword evidence="5 8" id="KW-0812">Transmembrane</keyword>
<name>A0A7C4VVI1_FERPE</name>
<evidence type="ECO:0000256" key="4">
    <source>
        <dbReference type="ARBA" id="ARBA00022519"/>
    </source>
</evidence>
<proteinExistence type="predicted"/>
<dbReference type="EMBL" id="DTBH01000039">
    <property type="protein sequence ID" value="HGQ76633.1"/>
    <property type="molecule type" value="Genomic_DNA"/>
</dbReference>
<comment type="subcellular location">
    <subcellularLocation>
        <location evidence="1">Cell membrane</location>
        <topology evidence="1">Multi-pass membrane protein</topology>
    </subcellularLocation>
</comment>
<dbReference type="PANTHER" id="PTHR32196:SF21">
    <property type="entry name" value="ABC TRANSPORTER PERMEASE PROTEIN YPHD-RELATED"/>
    <property type="match status" value="1"/>
</dbReference>
<evidence type="ECO:0000313" key="10">
    <source>
        <dbReference type="EMBL" id="HGU41905.1"/>
    </source>
</evidence>
<evidence type="ECO:0000313" key="9">
    <source>
        <dbReference type="EMBL" id="HGQ76633.1"/>
    </source>
</evidence>
<dbReference type="Pfam" id="PF02653">
    <property type="entry name" value="BPD_transp_2"/>
    <property type="match status" value="1"/>
</dbReference>
<dbReference type="EMBL" id="DSZT01000095">
    <property type="protein sequence ID" value="HGU41905.1"/>
    <property type="molecule type" value="Genomic_DNA"/>
</dbReference>
<sequence>MLRNNAFLGIMVLGELVVLISGGIDVSLTAIATVAQYIMGILLVQNYLNNILVTMLIPVAVGLVLGIVNAIFIYYSRVHPVIITISTLNIFYGLLIFLTQGKWLYRFPSFFRRFSKINIITLVNQKGVPYGLSIFVILWFSLAILTWIILSYFSIGRKVYALGGNQEAARRAGFSVFKIYIFTYGYAGALAGFASFVQAQLSQIIQPNAIVGRELDILAAAILGGASIFGGSGTVLGVVLGTILIAIIRNGLILMRISSYWHELVIGVLFVIAASIVLLRRRQKRRKVVYQ</sequence>
<reference evidence="10" key="1">
    <citation type="journal article" date="2020" name="mSystems">
        <title>Genome- and Community-Level Interaction Insights into Carbon Utilization and Element Cycling Functions of Hydrothermarchaeota in Hydrothermal Sediment.</title>
        <authorList>
            <person name="Zhou Z."/>
            <person name="Liu Y."/>
            <person name="Xu W."/>
            <person name="Pan J."/>
            <person name="Luo Z.H."/>
            <person name="Li M."/>
        </authorList>
    </citation>
    <scope>NUCLEOTIDE SEQUENCE [LARGE SCALE GENOMIC DNA]</scope>
    <source>
        <strain evidence="10">SpSt-604</strain>
        <strain evidence="9">SpSt-640</strain>
    </source>
</reference>
<evidence type="ECO:0000256" key="8">
    <source>
        <dbReference type="SAM" id="Phobius"/>
    </source>
</evidence>
<gene>
    <name evidence="10" type="ORF">ENT72_03140</name>
    <name evidence="9" type="ORF">ENU12_01625</name>
</gene>
<feature type="transmembrane region" description="Helical" evidence="8">
    <location>
        <begin position="81"/>
        <end position="105"/>
    </location>
</feature>
<comment type="caution">
    <text evidence="10">The sequence shown here is derived from an EMBL/GenBank/DDBJ whole genome shotgun (WGS) entry which is preliminary data.</text>
</comment>
<keyword evidence="4" id="KW-0997">Cell inner membrane</keyword>
<evidence type="ECO:0000256" key="7">
    <source>
        <dbReference type="ARBA" id="ARBA00023136"/>
    </source>
</evidence>
<keyword evidence="7 8" id="KW-0472">Membrane</keyword>
<dbReference type="CDD" id="cd06579">
    <property type="entry name" value="TM_PBP1_transp_AraH_like"/>
    <property type="match status" value="1"/>
</dbReference>
<evidence type="ECO:0000256" key="5">
    <source>
        <dbReference type="ARBA" id="ARBA00022692"/>
    </source>
</evidence>
<dbReference type="InterPro" id="IPR001851">
    <property type="entry name" value="ABC_transp_permease"/>
</dbReference>
<keyword evidence="2" id="KW-0813">Transport</keyword>
<evidence type="ECO:0000256" key="3">
    <source>
        <dbReference type="ARBA" id="ARBA00022475"/>
    </source>
</evidence>
<dbReference type="GO" id="GO:0022857">
    <property type="term" value="F:transmembrane transporter activity"/>
    <property type="evidence" value="ECO:0007669"/>
    <property type="project" value="InterPro"/>
</dbReference>
<feature type="transmembrane region" description="Helical" evidence="8">
    <location>
        <begin position="217"/>
        <end position="248"/>
    </location>
</feature>
<feature type="transmembrane region" description="Helical" evidence="8">
    <location>
        <begin position="132"/>
        <end position="155"/>
    </location>
</feature>